<dbReference type="AlphaFoldDB" id="A0A2B7YQV4"/>
<dbReference type="STRING" id="1447883.A0A2B7YQV4"/>
<dbReference type="Proteomes" id="UP000224634">
    <property type="component" value="Unassembled WGS sequence"/>
</dbReference>
<evidence type="ECO:0000256" key="6">
    <source>
        <dbReference type="RuleBase" id="RU365095"/>
    </source>
</evidence>
<dbReference type="InterPro" id="IPR006148">
    <property type="entry name" value="Glc/Gal-6P_isomerase"/>
</dbReference>
<dbReference type="InterPro" id="IPR037171">
    <property type="entry name" value="NagB/RpiA_transferase-like"/>
</dbReference>
<dbReference type="InterPro" id="IPR039104">
    <property type="entry name" value="6PGL"/>
</dbReference>
<protein>
    <recommendedName>
        <fullName evidence="4 6">6-phosphogluconolactonase</fullName>
        <shortName evidence="6">6PGL</shortName>
        <ecNumber evidence="4 6">3.1.1.31</ecNumber>
    </recommendedName>
</protein>
<dbReference type="PANTHER" id="PTHR11054:SF0">
    <property type="entry name" value="6-PHOSPHOGLUCONOLACTONASE"/>
    <property type="match status" value="1"/>
</dbReference>
<feature type="domain" description="Glucosamine/galactosamine-6-phosphate isomerase" evidence="7">
    <location>
        <begin position="16"/>
        <end position="247"/>
    </location>
</feature>
<comment type="similarity">
    <text evidence="3 6">Belongs to the glucosamine/galactosamine-6-phosphate isomerase family. 6-phosphogluconolactonase subfamily.</text>
</comment>
<dbReference type="GO" id="GO:0005975">
    <property type="term" value="P:carbohydrate metabolic process"/>
    <property type="evidence" value="ECO:0007669"/>
    <property type="project" value="UniProtKB-UniRule"/>
</dbReference>
<gene>
    <name evidence="8" type="ORF">AJ80_02684</name>
</gene>
<sequence length="266" mass="28992">MGGSTPNLYTFPDVGVLAKQLRKYTLQSQNAAIERHGTFRVAVSGGSLPTVLAQALLAPSDGSEEDTPKFGHWDIFFADERVVPLDHEDSNYRLVKSELIDKIPAALGKPTVHPIDVTHINDDDPLEVANQYQEELMRSFAAKDSVKLPVFDLLLLGCGPDGHTCSLFPEHELLRETTAWVAPISDSPKPPPKRITLTLPVVTHALRIAFVATGEGKKEVMRQIFDAEEGRNLPCALVNTGGGEKVSWFTDSKAVDGVGFPKKGNL</sequence>
<name>A0A2B7YQV4_POLH7</name>
<comment type="caution">
    <text evidence="8">The sequence shown here is derived from an EMBL/GenBank/DDBJ whole genome shotgun (WGS) entry which is preliminary data.</text>
</comment>
<evidence type="ECO:0000256" key="1">
    <source>
        <dbReference type="ARBA" id="ARBA00000832"/>
    </source>
</evidence>
<dbReference type="FunFam" id="3.40.50.1360:FF:000005">
    <property type="entry name" value="6-phosphogluconolactonase"/>
    <property type="match status" value="1"/>
</dbReference>
<reference evidence="8 9" key="1">
    <citation type="submission" date="2017-10" db="EMBL/GenBank/DDBJ databases">
        <title>Comparative genomics in systemic dimorphic fungi from Ajellomycetaceae.</title>
        <authorList>
            <person name="Munoz J.F."/>
            <person name="Mcewen J.G."/>
            <person name="Clay O.K."/>
            <person name="Cuomo C.A."/>
        </authorList>
    </citation>
    <scope>NUCLEOTIDE SEQUENCE [LARGE SCALE GENOMIC DNA]</scope>
    <source>
        <strain evidence="8 9">UAMH7299</strain>
    </source>
</reference>
<dbReference type="SUPFAM" id="SSF100950">
    <property type="entry name" value="NagB/RpiA/CoA transferase-like"/>
    <property type="match status" value="1"/>
</dbReference>
<evidence type="ECO:0000313" key="9">
    <source>
        <dbReference type="Proteomes" id="UP000224634"/>
    </source>
</evidence>
<proteinExistence type="inferred from homology"/>
<evidence type="ECO:0000259" key="7">
    <source>
        <dbReference type="Pfam" id="PF01182"/>
    </source>
</evidence>
<dbReference type="EC" id="3.1.1.31" evidence="4 6"/>
<dbReference type="GO" id="GO:0017057">
    <property type="term" value="F:6-phosphogluconolactonase activity"/>
    <property type="evidence" value="ECO:0007669"/>
    <property type="project" value="UniProtKB-UniRule"/>
</dbReference>
<dbReference type="OrthoDB" id="432544at2759"/>
<keyword evidence="5 6" id="KW-0378">Hydrolase</keyword>
<evidence type="ECO:0000256" key="3">
    <source>
        <dbReference type="ARBA" id="ARBA00010662"/>
    </source>
</evidence>
<dbReference type="Gene3D" id="3.40.50.1360">
    <property type="match status" value="1"/>
</dbReference>
<organism evidence="8 9">
    <name type="scientific">Polytolypa hystricis (strain UAMH7299)</name>
    <dbReference type="NCBI Taxonomy" id="1447883"/>
    <lineage>
        <taxon>Eukaryota</taxon>
        <taxon>Fungi</taxon>
        <taxon>Dikarya</taxon>
        <taxon>Ascomycota</taxon>
        <taxon>Pezizomycotina</taxon>
        <taxon>Eurotiomycetes</taxon>
        <taxon>Eurotiomycetidae</taxon>
        <taxon>Onygenales</taxon>
        <taxon>Onygenales incertae sedis</taxon>
        <taxon>Polytolypa</taxon>
    </lineage>
</organism>
<dbReference type="CDD" id="cd01400">
    <property type="entry name" value="6PGL"/>
    <property type="match status" value="1"/>
</dbReference>
<keyword evidence="9" id="KW-1185">Reference proteome</keyword>
<dbReference type="PANTHER" id="PTHR11054">
    <property type="entry name" value="6-PHOSPHOGLUCONOLACTONASE"/>
    <property type="match status" value="1"/>
</dbReference>
<dbReference type="EMBL" id="PDNA01000026">
    <property type="protein sequence ID" value="PGH23268.1"/>
    <property type="molecule type" value="Genomic_DNA"/>
</dbReference>
<accession>A0A2B7YQV4</accession>
<dbReference type="InterPro" id="IPR005900">
    <property type="entry name" value="6-phosphogluconolactonase_DevB"/>
</dbReference>
<comment type="catalytic activity">
    <reaction evidence="1 6">
        <text>6-phospho-D-glucono-1,5-lactone + H2O = 6-phospho-D-gluconate + H(+)</text>
        <dbReference type="Rhea" id="RHEA:12556"/>
        <dbReference type="ChEBI" id="CHEBI:15377"/>
        <dbReference type="ChEBI" id="CHEBI:15378"/>
        <dbReference type="ChEBI" id="CHEBI:57955"/>
        <dbReference type="ChEBI" id="CHEBI:58759"/>
        <dbReference type="EC" id="3.1.1.31"/>
    </reaction>
</comment>
<evidence type="ECO:0000313" key="8">
    <source>
        <dbReference type="EMBL" id="PGH23268.1"/>
    </source>
</evidence>
<evidence type="ECO:0000256" key="5">
    <source>
        <dbReference type="ARBA" id="ARBA00022801"/>
    </source>
</evidence>
<evidence type="ECO:0000256" key="2">
    <source>
        <dbReference type="ARBA" id="ARBA00004961"/>
    </source>
</evidence>
<evidence type="ECO:0000256" key="4">
    <source>
        <dbReference type="ARBA" id="ARBA00013198"/>
    </source>
</evidence>
<dbReference type="UniPathway" id="UPA00115">
    <property type="reaction ID" value="UER00409"/>
</dbReference>
<dbReference type="GO" id="GO:0006098">
    <property type="term" value="P:pentose-phosphate shunt"/>
    <property type="evidence" value="ECO:0007669"/>
    <property type="project" value="UniProtKB-UniPathway"/>
</dbReference>
<dbReference type="NCBIfam" id="TIGR01198">
    <property type="entry name" value="pgl"/>
    <property type="match status" value="1"/>
</dbReference>
<dbReference type="Pfam" id="PF01182">
    <property type="entry name" value="Glucosamine_iso"/>
    <property type="match status" value="1"/>
</dbReference>
<comment type="pathway">
    <text evidence="2 6">Carbohydrate degradation; pentose phosphate pathway; D-ribulose 5-phosphate from D-glucose 6-phosphate (oxidative stage): step 2/3.</text>
</comment>
<comment type="function">
    <text evidence="6">Hydrolysis of 6-phosphogluconolactone to 6-phosphogluconate.</text>
</comment>